<proteinExistence type="inferred from homology"/>
<dbReference type="InterPro" id="IPR000182">
    <property type="entry name" value="GNAT_dom"/>
</dbReference>
<comment type="similarity">
    <text evidence="1">Belongs to the acetyltransferase family. GNAT subfamily.</text>
</comment>
<dbReference type="GO" id="GO:0008080">
    <property type="term" value="F:N-acetyltransferase activity"/>
    <property type="evidence" value="ECO:0007669"/>
    <property type="project" value="InterPro"/>
</dbReference>
<reference evidence="5" key="1">
    <citation type="submission" date="2014-11" db="EMBL/GenBank/DDBJ databases">
        <authorList>
            <person name="Otto D Thomas"/>
            <person name="Naeem Raeece"/>
        </authorList>
    </citation>
    <scope>NUCLEOTIDE SEQUENCE</scope>
</reference>
<keyword evidence="2" id="KW-0808">Transferase</keyword>
<keyword evidence="3" id="KW-0012">Acyltransferase</keyword>
<evidence type="ECO:0000256" key="2">
    <source>
        <dbReference type="ARBA" id="ARBA00022679"/>
    </source>
</evidence>
<dbReference type="PANTHER" id="PTHR13256:SF16">
    <property type="entry name" value="ALPHA_BETA-TUBULIN-N-ACETYLTRANSFERASE 9"/>
    <property type="match status" value="1"/>
</dbReference>
<organism evidence="5">
    <name type="scientific">Chromera velia CCMP2878</name>
    <dbReference type="NCBI Taxonomy" id="1169474"/>
    <lineage>
        <taxon>Eukaryota</taxon>
        <taxon>Sar</taxon>
        <taxon>Alveolata</taxon>
        <taxon>Colpodellida</taxon>
        <taxon>Chromeraceae</taxon>
        <taxon>Chromera</taxon>
    </lineage>
</organism>
<dbReference type="Pfam" id="PF13302">
    <property type="entry name" value="Acetyltransf_3"/>
    <property type="match status" value="1"/>
</dbReference>
<dbReference type="InterPro" id="IPR016181">
    <property type="entry name" value="Acyl_CoA_acyltransferase"/>
</dbReference>
<accession>A0A0G4F4X4</accession>
<name>A0A0G4F4X4_9ALVE</name>
<evidence type="ECO:0000259" key="4">
    <source>
        <dbReference type="PROSITE" id="PS51186"/>
    </source>
</evidence>
<dbReference type="PROSITE" id="PS51186">
    <property type="entry name" value="GNAT"/>
    <property type="match status" value="1"/>
</dbReference>
<dbReference type="EMBL" id="CDMZ01000122">
    <property type="protein sequence ID" value="CEM07219.1"/>
    <property type="molecule type" value="Genomic_DNA"/>
</dbReference>
<dbReference type="SUPFAM" id="SSF55729">
    <property type="entry name" value="Acyl-CoA N-acyltransferases (Nat)"/>
    <property type="match status" value="1"/>
</dbReference>
<dbReference type="VEuPathDB" id="CryptoDB:Cvel_2739"/>
<dbReference type="PANTHER" id="PTHR13256">
    <property type="entry name" value="N-ACETYLTRANSFERASE 9"/>
    <property type="match status" value="1"/>
</dbReference>
<sequence>MSSQPSPPPTVASLRALKLETFEGERLRLIPYIREAVPLYNQWMKDPHLQEMTASEPQSLEEEYEVREIWLTQDDRISWLILDRSLPASLECPEAAGGALAGDVGCVFDEGDFSTGELLVMIAEDRSRRKGLAVEALQIIMRVLTERIGTQKFTASISSKNAESVALFLKLGFEKTGFKEAFDEHVLEKIVEKNLQDPSAAEVLPRDDRVRPDFFSF</sequence>
<evidence type="ECO:0000256" key="1">
    <source>
        <dbReference type="ARBA" id="ARBA00009342"/>
    </source>
</evidence>
<evidence type="ECO:0000256" key="3">
    <source>
        <dbReference type="ARBA" id="ARBA00023315"/>
    </source>
</evidence>
<dbReference type="Gene3D" id="3.40.630.30">
    <property type="match status" value="1"/>
</dbReference>
<feature type="domain" description="N-acetyltransferase" evidence="4">
    <location>
        <begin position="47"/>
        <end position="196"/>
    </location>
</feature>
<evidence type="ECO:0000313" key="5">
    <source>
        <dbReference type="EMBL" id="CEM07219.1"/>
    </source>
</evidence>
<gene>
    <name evidence="5" type="ORF">Cvel_2739</name>
</gene>
<protein>
    <recommendedName>
        <fullName evidence="4">N-acetyltransferase domain-containing protein</fullName>
    </recommendedName>
</protein>
<dbReference type="AlphaFoldDB" id="A0A0G4F4X4"/>
<dbReference type="InterPro" id="IPR039135">
    <property type="entry name" value="NAT9-like"/>
</dbReference>